<evidence type="ECO:0000256" key="2">
    <source>
        <dbReference type="ARBA" id="ARBA00022844"/>
    </source>
</evidence>
<proteinExistence type="predicted"/>
<organism evidence="5">
    <name type="scientific">Siphoviridae sp. ctM7c3</name>
    <dbReference type="NCBI Taxonomy" id="2826257"/>
    <lineage>
        <taxon>Viruses</taxon>
        <taxon>Duplodnaviria</taxon>
        <taxon>Heunggongvirae</taxon>
        <taxon>Uroviricota</taxon>
        <taxon>Caudoviricetes</taxon>
    </lineage>
</organism>
<evidence type="ECO:0000256" key="1">
    <source>
        <dbReference type="ARBA" id="ARBA00004328"/>
    </source>
</evidence>
<sequence>MRSNDLINSKKTEIQAAMQKALQNNDAEGAAAAFDQMLEYVADTVRQDYEDLRNEQDSRALTARGVRQLTSEETKYYQALGEAMRAKNPRQALANLDVVMPETVIDSVFEDLETNHPLLSRIDFMPSGGAVRMIMNTNGYQEAAWGELCDEVVKELTSGFKEVNTVLFKLSAFLPVCKAMLDLGPQWLDSYVRRILLEALANGLEAALVTGDGNEKPIGMNRQVGDGVTVTGGVYPEKPAISVTDFSPATMGRLVSLMAVDPNGKPRTVSGLILLVNPQDYYQKVMPATTVMAPDGTYRNDVFPYPVSAIQVPALPRGKAVIGMAKRYFAAAGTATDGRIEYSDHAKFLEDKRLYLIKAYANGMPKDNNSFLVLDVSGLTPAAYKVTQIDATTPSADATLADLKIGALALSPAFASATVSYTAATTNASNTITATPSDAGATIEITVGDKSVDNGSAATWATGANTVTVKVTAADGTTTKTYTVTVTKS</sequence>
<feature type="domain" description="Phage capsid-like C-terminal" evidence="3">
    <location>
        <begin position="98"/>
        <end position="232"/>
    </location>
</feature>
<dbReference type="InterPro" id="IPR025883">
    <property type="entry name" value="Cadherin-like_domain"/>
</dbReference>
<dbReference type="SUPFAM" id="SSF56563">
    <property type="entry name" value="Major capsid protein gp5"/>
    <property type="match status" value="1"/>
</dbReference>
<evidence type="ECO:0000313" key="5">
    <source>
        <dbReference type="EMBL" id="DAD75514.1"/>
    </source>
</evidence>
<reference evidence="5" key="1">
    <citation type="journal article" date="2021" name="Proc. Natl. Acad. Sci. U.S.A.">
        <title>A Catalog of Tens of Thousands of Viruses from Human Metagenomes Reveals Hidden Associations with Chronic Diseases.</title>
        <authorList>
            <person name="Tisza M.J."/>
            <person name="Buck C.B."/>
        </authorList>
    </citation>
    <scope>NUCLEOTIDE SEQUENCE</scope>
    <source>
        <strain evidence="5">CtM7c3</strain>
    </source>
</reference>
<evidence type="ECO:0000259" key="3">
    <source>
        <dbReference type="Pfam" id="PF05065"/>
    </source>
</evidence>
<dbReference type="Pfam" id="PF12733">
    <property type="entry name" value="Cadherin-like"/>
    <property type="match status" value="1"/>
</dbReference>
<feature type="domain" description="Cadherin-like beta-sandwich-like" evidence="4">
    <location>
        <begin position="407"/>
        <end position="488"/>
    </location>
</feature>
<dbReference type="EMBL" id="BK014785">
    <property type="protein sequence ID" value="DAD75514.1"/>
    <property type="molecule type" value="Genomic_DNA"/>
</dbReference>
<evidence type="ECO:0000259" key="4">
    <source>
        <dbReference type="Pfam" id="PF12733"/>
    </source>
</evidence>
<comment type="subcellular location">
    <subcellularLocation>
        <location evidence="1">Virion</location>
    </subcellularLocation>
</comment>
<dbReference type="Pfam" id="PF05065">
    <property type="entry name" value="Phage_capsid"/>
    <property type="match status" value="1"/>
</dbReference>
<dbReference type="NCBIfam" id="TIGR01554">
    <property type="entry name" value="major_cap_HK97"/>
    <property type="match status" value="1"/>
</dbReference>
<name>A0A8S5LZX2_9CAUD</name>
<dbReference type="GO" id="GO:0044423">
    <property type="term" value="C:virion component"/>
    <property type="evidence" value="ECO:0007669"/>
    <property type="project" value="UniProtKB-KW"/>
</dbReference>
<accession>A0A8S5LZX2</accession>
<dbReference type="InterPro" id="IPR054612">
    <property type="entry name" value="Phage_capsid-like_C"/>
</dbReference>
<protein>
    <submittedName>
        <fullName evidence="5">Major capsid protein</fullName>
    </submittedName>
</protein>
<dbReference type="InterPro" id="IPR024455">
    <property type="entry name" value="Phage_capsid"/>
</dbReference>
<keyword evidence="2" id="KW-0946">Virion</keyword>